<accession>A0A927UBK1</accession>
<evidence type="ECO:0000256" key="1">
    <source>
        <dbReference type="SAM" id="Phobius"/>
    </source>
</evidence>
<keyword evidence="1" id="KW-1133">Transmembrane helix</keyword>
<feature type="transmembrane region" description="Helical" evidence="1">
    <location>
        <begin position="12"/>
        <end position="31"/>
    </location>
</feature>
<gene>
    <name evidence="2" type="ORF">E7272_03620</name>
</gene>
<dbReference type="Proteomes" id="UP000766246">
    <property type="component" value="Unassembled WGS sequence"/>
</dbReference>
<organism evidence="2 3">
    <name type="scientific">Pseudobutyrivibrio ruminis</name>
    <dbReference type="NCBI Taxonomy" id="46206"/>
    <lineage>
        <taxon>Bacteria</taxon>
        <taxon>Bacillati</taxon>
        <taxon>Bacillota</taxon>
        <taxon>Clostridia</taxon>
        <taxon>Lachnospirales</taxon>
        <taxon>Lachnospiraceae</taxon>
        <taxon>Pseudobutyrivibrio</taxon>
    </lineage>
</organism>
<evidence type="ECO:0000313" key="3">
    <source>
        <dbReference type="Proteomes" id="UP000766246"/>
    </source>
</evidence>
<proteinExistence type="predicted"/>
<dbReference type="EMBL" id="SVER01000007">
    <property type="protein sequence ID" value="MBE5918912.1"/>
    <property type="molecule type" value="Genomic_DNA"/>
</dbReference>
<name>A0A927UBK1_9FIRM</name>
<keyword evidence="1" id="KW-0812">Transmembrane</keyword>
<keyword evidence="1" id="KW-0472">Membrane</keyword>
<comment type="caution">
    <text evidence="2">The sequence shown here is derived from an EMBL/GenBank/DDBJ whole genome shotgun (WGS) entry which is preliminary data.</text>
</comment>
<evidence type="ECO:0000313" key="2">
    <source>
        <dbReference type="EMBL" id="MBE5918912.1"/>
    </source>
</evidence>
<protein>
    <submittedName>
        <fullName evidence="2">Uncharacterized protein</fullName>
    </submittedName>
</protein>
<sequence>MNIFDKLGKRNIILISVAVVALVVLIILLVADIDKPKSYYQDGYGVRVSDSDNGSLNITIEGGDTKDVPWVYQDEEENAPVVYCKAKSGSGGKISIKVTPQKTGYHTICVKKDRVINDISFNIATVYIDVVVAEKGKDLVAKIAAVNETASDGQVGAIDTDTPYYIKDNCIYLPANGDWDLYNADLVKASSTDTDSASESESDNAEAFDEDISVGVDDKGSYYYKIDYLSEDKPKNLILESESLNRQIKLVARLGEDGKVIIEKANEK</sequence>
<dbReference type="AlphaFoldDB" id="A0A927UBK1"/>
<reference evidence="2" key="1">
    <citation type="submission" date="2019-04" db="EMBL/GenBank/DDBJ databases">
        <title>Evolution of Biomass-Degrading Anaerobic Consortia Revealed by Metagenomics.</title>
        <authorList>
            <person name="Peng X."/>
        </authorList>
    </citation>
    <scope>NUCLEOTIDE SEQUENCE</scope>
    <source>
        <strain evidence="2">SIG311</strain>
    </source>
</reference>